<feature type="domain" description="RWP-RK" evidence="8">
    <location>
        <begin position="292"/>
        <end position="374"/>
    </location>
</feature>
<dbReference type="InterPro" id="IPR044607">
    <property type="entry name" value="RKD-like"/>
</dbReference>
<feature type="region of interest" description="Disordered" evidence="7">
    <location>
        <begin position="263"/>
        <end position="300"/>
    </location>
</feature>
<sequence>MDMQDDCCYGVDDVVHWFQPLAAVSSGPCWWPSPAASSSSSPLLICDHDDVLDAAGVHGELAMGGCCSADLVLREEELPVYMPIPATAAAADDHCMYQRLQADHLISSSPLPVPADDDELLMLPITDIDLDAFVDDELIRASPPSLDAAIVPAPAISGRHSGTLQNAFKDVEVDMSEKHDPARGGSIVYDHDDSLAMVVDAVMVAAGSGSLSGTHLLQNACNDMELDMRQQQDAARGGGAVVHDDSLSMVVAAAYGMGMRSYAAQKQQSTRPEVMALPPPPPHRLRTGSHDGSAPSAGRNRLDHIQFDDLRRYFYMPITRAAREMNVGLTVLKKRCRELGVARWPYRKIKSLKSLIVNVKEMGTKGMSSAAIRRELATLETCFAMIEQNPAVELTQRTKKLRQACFKENYKRRRAAGAADMLDHCFGFSRHHQPLALPLQLPASPTATGAGNHVQCS</sequence>
<keyword evidence="6" id="KW-0539">Nucleus</keyword>
<dbReference type="Proteomes" id="UP000729402">
    <property type="component" value="Unassembled WGS sequence"/>
</dbReference>
<dbReference type="PROSITE" id="PS51519">
    <property type="entry name" value="RWP_RK"/>
    <property type="match status" value="1"/>
</dbReference>
<evidence type="ECO:0000256" key="7">
    <source>
        <dbReference type="SAM" id="MobiDB-lite"/>
    </source>
</evidence>
<evidence type="ECO:0000313" key="10">
    <source>
        <dbReference type="Proteomes" id="UP000729402"/>
    </source>
</evidence>
<keyword evidence="4" id="KW-0238">DNA-binding</keyword>
<reference evidence="9" key="1">
    <citation type="journal article" date="2021" name="bioRxiv">
        <title>Whole Genome Assembly and Annotation of Northern Wild Rice, Zizania palustris L., Supports a Whole Genome Duplication in the Zizania Genus.</title>
        <authorList>
            <person name="Haas M."/>
            <person name="Kono T."/>
            <person name="Macchietto M."/>
            <person name="Millas R."/>
            <person name="McGilp L."/>
            <person name="Shao M."/>
            <person name="Duquette J."/>
            <person name="Hirsch C.N."/>
            <person name="Kimball J."/>
        </authorList>
    </citation>
    <scope>NUCLEOTIDE SEQUENCE</scope>
    <source>
        <tissue evidence="9">Fresh leaf tissue</tissue>
    </source>
</reference>
<dbReference type="Pfam" id="PF02042">
    <property type="entry name" value="RWP-RK"/>
    <property type="match status" value="1"/>
</dbReference>
<dbReference type="EMBL" id="JAAALK010000290">
    <property type="protein sequence ID" value="KAG8045023.1"/>
    <property type="molecule type" value="Genomic_DNA"/>
</dbReference>
<name>A0A8J5RF98_ZIZPA</name>
<keyword evidence="2" id="KW-0805">Transcription regulation</keyword>
<accession>A0A8J5RF98</accession>
<evidence type="ECO:0000256" key="4">
    <source>
        <dbReference type="ARBA" id="ARBA00023125"/>
    </source>
</evidence>
<dbReference type="GO" id="GO:0003700">
    <property type="term" value="F:DNA-binding transcription factor activity"/>
    <property type="evidence" value="ECO:0007669"/>
    <property type="project" value="InterPro"/>
</dbReference>
<keyword evidence="3" id="KW-0175">Coiled coil</keyword>
<dbReference type="PANTHER" id="PTHR46373">
    <property type="entry name" value="PROTEIN RKD4"/>
    <property type="match status" value="1"/>
</dbReference>
<dbReference type="OrthoDB" id="6270329at2759"/>
<organism evidence="9 10">
    <name type="scientific">Zizania palustris</name>
    <name type="common">Northern wild rice</name>
    <dbReference type="NCBI Taxonomy" id="103762"/>
    <lineage>
        <taxon>Eukaryota</taxon>
        <taxon>Viridiplantae</taxon>
        <taxon>Streptophyta</taxon>
        <taxon>Embryophyta</taxon>
        <taxon>Tracheophyta</taxon>
        <taxon>Spermatophyta</taxon>
        <taxon>Magnoliopsida</taxon>
        <taxon>Liliopsida</taxon>
        <taxon>Poales</taxon>
        <taxon>Poaceae</taxon>
        <taxon>BOP clade</taxon>
        <taxon>Oryzoideae</taxon>
        <taxon>Oryzeae</taxon>
        <taxon>Zizaniinae</taxon>
        <taxon>Zizania</taxon>
    </lineage>
</organism>
<dbReference type="AlphaFoldDB" id="A0A8J5RF98"/>
<gene>
    <name evidence="9" type="ORF">GUJ93_ZPchr0008g11447</name>
</gene>
<comment type="function">
    <text evidence="1">Putative transcription factor.</text>
</comment>
<protein>
    <recommendedName>
        <fullName evidence="8">RWP-RK domain-containing protein</fullName>
    </recommendedName>
</protein>
<keyword evidence="10" id="KW-1185">Reference proteome</keyword>
<dbReference type="GO" id="GO:0003677">
    <property type="term" value="F:DNA binding"/>
    <property type="evidence" value="ECO:0007669"/>
    <property type="project" value="UniProtKB-KW"/>
</dbReference>
<evidence type="ECO:0000256" key="2">
    <source>
        <dbReference type="ARBA" id="ARBA00023015"/>
    </source>
</evidence>
<evidence type="ECO:0000256" key="1">
    <source>
        <dbReference type="ARBA" id="ARBA00004049"/>
    </source>
</evidence>
<evidence type="ECO:0000259" key="8">
    <source>
        <dbReference type="PROSITE" id="PS51519"/>
    </source>
</evidence>
<reference evidence="9" key="2">
    <citation type="submission" date="2021-02" db="EMBL/GenBank/DDBJ databases">
        <authorList>
            <person name="Kimball J.A."/>
            <person name="Haas M.W."/>
            <person name="Macchietto M."/>
            <person name="Kono T."/>
            <person name="Duquette J."/>
            <person name="Shao M."/>
        </authorList>
    </citation>
    <scope>NUCLEOTIDE SEQUENCE</scope>
    <source>
        <tissue evidence="9">Fresh leaf tissue</tissue>
    </source>
</reference>
<dbReference type="InterPro" id="IPR003035">
    <property type="entry name" value="RWP-RK_dom"/>
</dbReference>
<evidence type="ECO:0000256" key="6">
    <source>
        <dbReference type="ARBA" id="ARBA00023242"/>
    </source>
</evidence>
<evidence type="ECO:0000256" key="3">
    <source>
        <dbReference type="ARBA" id="ARBA00023054"/>
    </source>
</evidence>
<evidence type="ECO:0000313" key="9">
    <source>
        <dbReference type="EMBL" id="KAG8045023.1"/>
    </source>
</evidence>
<keyword evidence="5" id="KW-0804">Transcription</keyword>
<evidence type="ECO:0000256" key="5">
    <source>
        <dbReference type="ARBA" id="ARBA00023163"/>
    </source>
</evidence>
<dbReference type="PANTHER" id="PTHR46373:SF2">
    <property type="entry name" value="RWP-RK DOMAIN-CONTAINING PROTEIN"/>
    <property type="match status" value="1"/>
</dbReference>
<proteinExistence type="predicted"/>
<comment type="caution">
    <text evidence="9">The sequence shown here is derived from an EMBL/GenBank/DDBJ whole genome shotgun (WGS) entry which is preliminary data.</text>
</comment>